<evidence type="ECO:0000313" key="3">
    <source>
        <dbReference type="Proteomes" id="UP001205890"/>
    </source>
</evidence>
<sequence length="124" mass="12245">MNGDSAARAFVVLGGLLGASGVALSAAAAHRGGPNAVIAAQFLLFHAPALLAIACALRVGLLRPSLGLASGVLITVGVVAFSGALAISEFLGLWRATMLAPTGGTTAILGWLLLIVAAFAARRA</sequence>
<proteinExistence type="predicted"/>
<feature type="transmembrane region" description="Helical" evidence="1">
    <location>
        <begin position="66"/>
        <end position="87"/>
    </location>
</feature>
<protein>
    <submittedName>
        <fullName evidence="2">DUF423 domain-containing protein</fullName>
    </submittedName>
</protein>
<feature type="transmembrane region" description="Helical" evidence="1">
    <location>
        <begin position="37"/>
        <end position="59"/>
    </location>
</feature>
<reference evidence="2 3" key="1">
    <citation type="submission" date="2022-07" db="EMBL/GenBank/DDBJ databases">
        <authorList>
            <person name="Li W.-J."/>
            <person name="Deng Q.-Q."/>
        </authorList>
    </citation>
    <scope>NUCLEOTIDE SEQUENCE [LARGE SCALE GENOMIC DNA]</scope>
    <source>
        <strain evidence="2 3">SYSU M60028</strain>
    </source>
</reference>
<dbReference type="Pfam" id="PF04241">
    <property type="entry name" value="DUF423"/>
    <property type="match status" value="1"/>
</dbReference>
<dbReference type="InterPro" id="IPR006696">
    <property type="entry name" value="DUF423"/>
</dbReference>
<dbReference type="Proteomes" id="UP001205890">
    <property type="component" value="Unassembled WGS sequence"/>
</dbReference>
<keyword evidence="3" id="KW-1185">Reference proteome</keyword>
<organism evidence="2 3">
    <name type="scientific">Alsobacter ponti</name>
    <dbReference type="NCBI Taxonomy" id="2962936"/>
    <lineage>
        <taxon>Bacteria</taxon>
        <taxon>Pseudomonadati</taxon>
        <taxon>Pseudomonadota</taxon>
        <taxon>Alphaproteobacteria</taxon>
        <taxon>Hyphomicrobiales</taxon>
        <taxon>Alsobacteraceae</taxon>
        <taxon>Alsobacter</taxon>
    </lineage>
</organism>
<comment type="caution">
    <text evidence="2">The sequence shown here is derived from an EMBL/GenBank/DDBJ whole genome shotgun (WGS) entry which is preliminary data.</text>
</comment>
<dbReference type="RefSeq" id="WP_254746351.1">
    <property type="nucleotide sequence ID" value="NZ_JANCLU010000032.1"/>
</dbReference>
<dbReference type="EMBL" id="JANCLU010000032">
    <property type="protein sequence ID" value="MCP8940986.1"/>
    <property type="molecule type" value="Genomic_DNA"/>
</dbReference>
<feature type="transmembrane region" description="Helical" evidence="1">
    <location>
        <begin position="99"/>
        <end position="121"/>
    </location>
</feature>
<name>A0ABT1LJ61_9HYPH</name>
<evidence type="ECO:0000313" key="2">
    <source>
        <dbReference type="EMBL" id="MCP8940986.1"/>
    </source>
</evidence>
<evidence type="ECO:0000256" key="1">
    <source>
        <dbReference type="SAM" id="Phobius"/>
    </source>
</evidence>
<accession>A0ABT1LJ61</accession>
<keyword evidence="1" id="KW-0472">Membrane</keyword>
<keyword evidence="1" id="KW-1133">Transmembrane helix</keyword>
<gene>
    <name evidence="2" type="ORF">NK718_20875</name>
</gene>
<keyword evidence="1" id="KW-0812">Transmembrane</keyword>